<gene>
    <name evidence="1" type="ORF">S01H4_26097</name>
</gene>
<comment type="caution">
    <text evidence="1">The sequence shown here is derived from an EMBL/GenBank/DDBJ whole genome shotgun (WGS) entry which is preliminary data.</text>
</comment>
<accession>X1AIV7</accession>
<reference evidence="1" key="1">
    <citation type="journal article" date="2014" name="Front. Microbiol.">
        <title>High frequency of phylogenetically diverse reductive dehalogenase-homologous genes in deep subseafloor sedimentary metagenomes.</title>
        <authorList>
            <person name="Kawai M."/>
            <person name="Futagami T."/>
            <person name="Toyoda A."/>
            <person name="Takaki Y."/>
            <person name="Nishi S."/>
            <person name="Hori S."/>
            <person name="Arai W."/>
            <person name="Tsubouchi T."/>
            <person name="Morono Y."/>
            <person name="Uchiyama I."/>
            <person name="Ito T."/>
            <person name="Fujiyama A."/>
            <person name="Inagaki F."/>
            <person name="Takami H."/>
        </authorList>
    </citation>
    <scope>NUCLEOTIDE SEQUENCE</scope>
    <source>
        <strain evidence="1">Expedition CK06-06</strain>
    </source>
</reference>
<dbReference type="AlphaFoldDB" id="X1AIV7"/>
<name>X1AIV7_9ZZZZ</name>
<protein>
    <submittedName>
        <fullName evidence="1">Uncharacterized protein</fullName>
    </submittedName>
</protein>
<evidence type="ECO:0000313" key="1">
    <source>
        <dbReference type="EMBL" id="GAG82064.1"/>
    </source>
</evidence>
<proteinExistence type="predicted"/>
<dbReference type="EMBL" id="BART01012525">
    <property type="protein sequence ID" value="GAG82064.1"/>
    <property type="molecule type" value="Genomic_DNA"/>
</dbReference>
<sequence length="83" mass="9560">MINAETYFDNFTPSFNNDRFEELMNDTPTRFVVPGFGNVQADKRFIKSILVACKLLKKELDRNNIYYGGEGSGKSHTMFQPPF</sequence>
<organism evidence="1">
    <name type="scientific">marine sediment metagenome</name>
    <dbReference type="NCBI Taxonomy" id="412755"/>
    <lineage>
        <taxon>unclassified sequences</taxon>
        <taxon>metagenomes</taxon>
        <taxon>ecological metagenomes</taxon>
    </lineage>
</organism>